<comment type="caution">
    <text evidence="15">The sequence shown here is derived from an EMBL/GenBank/DDBJ whole genome shotgun (WGS) entry which is preliminary data.</text>
</comment>
<comment type="catalytic activity">
    <reaction evidence="1 13">
        <text>(R)-pantothenate + ATP = (R)-4'-phosphopantothenate + ADP + H(+)</text>
        <dbReference type="Rhea" id="RHEA:16373"/>
        <dbReference type="ChEBI" id="CHEBI:10986"/>
        <dbReference type="ChEBI" id="CHEBI:15378"/>
        <dbReference type="ChEBI" id="CHEBI:29032"/>
        <dbReference type="ChEBI" id="CHEBI:30616"/>
        <dbReference type="ChEBI" id="CHEBI:456216"/>
        <dbReference type="EC" id="2.7.1.33"/>
    </reaction>
</comment>
<comment type="similarity">
    <text evidence="4 13">Belongs to the prokaryotic pantothenate kinase family.</text>
</comment>
<evidence type="ECO:0000256" key="10">
    <source>
        <dbReference type="ARBA" id="ARBA00022777"/>
    </source>
</evidence>
<comment type="pathway">
    <text evidence="3 13">Cofactor biosynthesis; coenzyme A biosynthesis; CoA from (R)-pantothenate: step 1/5.</text>
</comment>
<dbReference type="GO" id="GO:0015937">
    <property type="term" value="P:coenzyme A biosynthetic process"/>
    <property type="evidence" value="ECO:0007669"/>
    <property type="project" value="UniProtKB-UniPathway"/>
</dbReference>
<keyword evidence="9" id="KW-0547">Nucleotide-binding</keyword>
<dbReference type="Gene3D" id="3.40.50.300">
    <property type="entry name" value="P-loop containing nucleotide triphosphate hydrolases"/>
    <property type="match status" value="1"/>
</dbReference>
<evidence type="ECO:0000256" key="5">
    <source>
        <dbReference type="ARBA" id="ARBA00012102"/>
    </source>
</evidence>
<keyword evidence="10 15" id="KW-0418">Kinase</keyword>
<dbReference type="InterPro" id="IPR027417">
    <property type="entry name" value="P-loop_NTPase"/>
</dbReference>
<keyword evidence="7 13" id="KW-0963">Cytoplasm</keyword>
<dbReference type="EMBL" id="NRJH01000022">
    <property type="protein sequence ID" value="RIY33055.1"/>
    <property type="molecule type" value="Genomic_DNA"/>
</dbReference>
<keyword evidence="12 13" id="KW-0173">Coenzyme A biosynthesis</keyword>
<dbReference type="Proteomes" id="UP000266258">
    <property type="component" value="Unassembled WGS sequence"/>
</dbReference>
<dbReference type="UniPathway" id="UPA00241">
    <property type="reaction ID" value="UER00352"/>
</dbReference>
<dbReference type="Pfam" id="PF00485">
    <property type="entry name" value="PRK"/>
    <property type="match status" value="1"/>
</dbReference>
<evidence type="ECO:0000256" key="3">
    <source>
        <dbReference type="ARBA" id="ARBA00005225"/>
    </source>
</evidence>
<dbReference type="PANTHER" id="PTHR10285">
    <property type="entry name" value="URIDINE KINASE"/>
    <property type="match status" value="1"/>
</dbReference>
<keyword evidence="11" id="KW-0067">ATP-binding</keyword>
<dbReference type="AlphaFoldDB" id="A0A3A1Y602"/>
<evidence type="ECO:0000256" key="2">
    <source>
        <dbReference type="ARBA" id="ARBA00004496"/>
    </source>
</evidence>
<gene>
    <name evidence="15" type="ORF">CJP74_02685</name>
</gene>
<dbReference type="EC" id="2.7.1.33" evidence="5 13"/>
<keyword evidence="8" id="KW-0808">Transferase</keyword>
<organism evidence="15 16">
    <name type="scientific">Psittacicella melopsittaci</name>
    <dbReference type="NCBI Taxonomy" id="2028576"/>
    <lineage>
        <taxon>Bacteria</taxon>
        <taxon>Pseudomonadati</taxon>
        <taxon>Pseudomonadota</taxon>
        <taxon>Gammaproteobacteria</taxon>
        <taxon>Pasteurellales</taxon>
        <taxon>Psittacicellaceae</taxon>
        <taxon>Psittacicella</taxon>
    </lineage>
</organism>
<dbReference type="PIRSF" id="PIRSF000545">
    <property type="entry name" value="Pantothenate_kin"/>
    <property type="match status" value="1"/>
</dbReference>
<name>A0A3A1Y602_9GAMM</name>
<dbReference type="GO" id="GO:0005524">
    <property type="term" value="F:ATP binding"/>
    <property type="evidence" value="ECO:0007669"/>
    <property type="project" value="UniProtKB-KW"/>
</dbReference>
<reference evidence="15 16" key="1">
    <citation type="submission" date="2017-08" db="EMBL/GenBank/DDBJ databases">
        <title>Reclassification of Bisgaard taxon 37 and 44.</title>
        <authorList>
            <person name="Christensen H."/>
        </authorList>
    </citation>
    <scope>NUCLEOTIDE SEQUENCE [LARGE SCALE GENOMIC DNA]</scope>
    <source>
        <strain evidence="15 16">B96_4</strain>
    </source>
</reference>
<comment type="subcellular location">
    <subcellularLocation>
        <location evidence="2 13">Cytoplasm</location>
    </subcellularLocation>
</comment>
<evidence type="ECO:0000256" key="7">
    <source>
        <dbReference type="ARBA" id="ARBA00022490"/>
    </source>
</evidence>
<protein>
    <recommendedName>
        <fullName evidence="6 13">Pantothenate kinase</fullName>
        <ecNumber evidence="5 13">2.7.1.33</ecNumber>
    </recommendedName>
</protein>
<evidence type="ECO:0000256" key="1">
    <source>
        <dbReference type="ARBA" id="ARBA00001206"/>
    </source>
</evidence>
<dbReference type="InterPro" id="IPR004566">
    <property type="entry name" value="PanK"/>
</dbReference>
<evidence type="ECO:0000256" key="4">
    <source>
        <dbReference type="ARBA" id="ARBA00006087"/>
    </source>
</evidence>
<feature type="domain" description="Phosphoribulokinase/uridine kinase" evidence="14">
    <location>
        <begin position="92"/>
        <end position="247"/>
    </location>
</feature>
<evidence type="ECO:0000256" key="9">
    <source>
        <dbReference type="ARBA" id="ARBA00022741"/>
    </source>
</evidence>
<evidence type="ECO:0000256" key="13">
    <source>
        <dbReference type="RuleBase" id="RU003530"/>
    </source>
</evidence>
<dbReference type="GO" id="GO:0004594">
    <property type="term" value="F:pantothenate kinase activity"/>
    <property type="evidence" value="ECO:0007669"/>
    <property type="project" value="UniProtKB-EC"/>
</dbReference>
<evidence type="ECO:0000259" key="14">
    <source>
        <dbReference type="Pfam" id="PF00485"/>
    </source>
</evidence>
<evidence type="ECO:0000256" key="11">
    <source>
        <dbReference type="ARBA" id="ARBA00022840"/>
    </source>
</evidence>
<evidence type="ECO:0000256" key="8">
    <source>
        <dbReference type="ARBA" id="ARBA00022679"/>
    </source>
</evidence>
<proteinExistence type="inferred from homology"/>
<dbReference type="SUPFAM" id="SSF52540">
    <property type="entry name" value="P-loop containing nucleoside triphosphate hydrolases"/>
    <property type="match status" value="1"/>
</dbReference>
<dbReference type="InterPro" id="IPR006083">
    <property type="entry name" value="PRK/URK"/>
</dbReference>
<evidence type="ECO:0000313" key="15">
    <source>
        <dbReference type="EMBL" id="RIY33055.1"/>
    </source>
</evidence>
<evidence type="ECO:0000256" key="6">
    <source>
        <dbReference type="ARBA" id="ARBA00015080"/>
    </source>
</evidence>
<sequence>MNTHFHSFLNKEFINLDQTQWSELKNDVNLQISPAQIEPLLGFNEKLLNTQQLEDSYAPLVRLLDLQIQAFQQQRNVLPEFLNQASVMPPFIIGVTGSVSVGKSTFSRILKRVLEVYYPGFTVQILNTDGFIYPLSYLQENNLLARKGFPESYDVEHLVNILSLIKSNQKAQAPVYNHITYDRDSTLLDINQPNILILEGLNVLQLNERENTLKSPLDFIDFAIYLDASNELLEKWYIKRFKSFRNNSFKNEKSYFKRYADLSDEEAENKAKQIWHSINAKNYVENVEPTKSRANLIITKGSNHEFISFALR</sequence>
<keyword evidence="16" id="KW-1185">Reference proteome</keyword>
<evidence type="ECO:0000256" key="12">
    <source>
        <dbReference type="ARBA" id="ARBA00022993"/>
    </source>
</evidence>
<dbReference type="RefSeq" id="WP_119496739.1">
    <property type="nucleotide sequence ID" value="NZ_NRJH01000022.1"/>
</dbReference>
<evidence type="ECO:0000313" key="16">
    <source>
        <dbReference type="Proteomes" id="UP000266258"/>
    </source>
</evidence>
<dbReference type="OrthoDB" id="1550976at2"/>
<dbReference type="GO" id="GO:0005737">
    <property type="term" value="C:cytoplasm"/>
    <property type="evidence" value="ECO:0007669"/>
    <property type="project" value="UniProtKB-SubCell"/>
</dbReference>
<accession>A0A3A1Y602</accession>
<dbReference type="NCBIfam" id="TIGR00554">
    <property type="entry name" value="panK_bact"/>
    <property type="match status" value="1"/>
</dbReference>